<keyword evidence="3" id="KW-0479">Metal-binding</keyword>
<dbReference type="InterPro" id="IPR032419">
    <property type="entry name" value="CC2-LZ_dom"/>
</dbReference>
<keyword evidence="12" id="KW-1185">Reference proteome</keyword>
<evidence type="ECO:0000256" key="5">
    <source>
        <dbReference type="ARBA" id="ARBA00022833"/>
    </source>
</evidence>
<evidence type="ECO:0000256" key="6">
    <source>
        <dbReference type="ARBA" id="ARBA00023054"/>
    </source>
</evidence>
<evidence type="ECO:0000256" key="7">
    <source>
        <dbReference type="PROSITE-ProRule" id="PRU01142"/>
    </source>
</evidence>
<organism evidence="11 12">
    <name type="scientific">Channa striata</name>
    <name type="common">Snakehead murrel</name>
    <name type="synonym">Ophicephalus striatus</name>
    <dbReference type="NCBI Taxonomy" id="64152"/>
    <lineage>
        <taxon>Eukaryota</taxon>
        <taxon>Metazoa</taxon>
        <taxon>Chordata</taxon>
        <taxon>Craniata</taxon>
        <taxon>Vertebrata</taxon>
        <taxon>Euteleostomi</taxon>
        <taxon>Actinopterygii</taxon>
        <taxon>Neopterygii</taxon>
        <taxon>Teleostei</taxon>
        <taxon>Neoteleostei</taxon>
        <taxon>Acanthomorphata</taxon>
        <taxon>Anabantaria</taxon>
        <taxon>Anabantiformes</taxon>
        <taxon>Channoidei</taxon>
        <taxon>Channidae</taxon>
        <taxon>Channa</taxon>
    </lineage>
</organism>
<proteinExistence type="predicted"/>
<dbReference type="FunFam" id="1.20.5.990:FF:000003">
    <property type="entry name" value="NF-kappa-B essential modulator isoform X1"/>
    <property type="match status" value="1"/>
</dbReference>
<gene>
    <name evidence="11" type="ORF">Q5P01_007245</name>
</gene>
<evidence type="ECO:0000313" key="11">
    <source>
        <dbReference type="EMBL" id="KAK2850969.1"/>
    </source>
</evidence>
<evidence type="ECO:0000256" key="3">
    <source>
        <dbReference type="ARBA" id="ARBA00022723"/>
    </source>
</evidence>
<keyword evidence="5" id="KW-0862">Zinc</keyword>
<dbReference type="InterPro" id="IPR051301">
    <property type="entry name" value="Optineurin/NFkB_EssMod"/>
</dbReference>
<evidence type="ECO:0000256" key="1">
    <source>
        <dbReference type="ARBA" id="ARBA00004496"/>
    </source>
</evidence>
<sequence>MSKRCEEMKGPGESSDFRHRFQKARVIVEKLLQDRVFIQGLHRNGRASSSNHCHHSRKMDDQQERPGSPSAPQPVEDANKFLQLLKSHKKTSEEGMRELRRKNEELEWERNKGEKERMWMQRCIDQLLAQGGDLSRRLDEALALKQDLIDQLKQEVEQQKGSLETVPVLTAQAEIYKADFLAERAARQELNQKNMELQDQLNEALAEIERLKQEATICARMEQMMQNYLCFQAQGTLLFYSKRVFSSDAFNMGPTAPSYPNQALLQGKPTAETLPDFCCPKCQYEAPDLDTLQIHVMDCIK</sequence>
<keyword evidence="6 8" id="KW-0175">Coiled coil</keyword>
<dbReference type="Proteomes" id="UP001187415">
    <property type="component" value="Unassembled WGS sequence"/>
</dbReference>
<feature type="region of interest" description="Disordered" evidence="9">
    <location>
        <begin position="43"/>
        <end position="75"/>
    </location>
</feature>
<dbReference type="AlphaFoldDB" id="A0AA88N7T1"/>
<dbReference type="Pfam" id="PF16516">
    <property type="entry name" value="CC2-LZ"/>
    <property type="match status" value="1"/>
</dbReference>
<dbReference type="GO" id="GO:0043123">
    <property type="term" value="P:positive regulation of canonical NF-kappaB signal transduction"/>
    <property type="evidence" value="ECO:0007669"/>
    <property type="project" value="TreeGrafter"/>
</dbReference>
<dbReference type="PANTHER" id="PTHR31553">
    <property type="entry name" value="NF-KAPPA-B ESSENTIAL MODULATOR"/>
    <property type="match status" value="1"/>
</dbReference>
<evidence type="ECO:0000259" key="10">
    <source>
        <dbReference type="PROSITE" id="PS51801"/>
    </source>
</evidence>
<dbReference type="CDD" id="cd09803">
    <property type="entry name" value="UBAN"/>
    <property type="match status" value="1"/>
</dbReference>
<protein>
    <recommendedName>
        <fullName evidence="10">CCHC NOA-type domain-containing protein</fullName>
    </recommendedName>
</protein>
<feature type="domain" description="CCHC NOA-type" evidence="10">
    <location>
        <begin position="271"/>
        <end position="301"/>
    </location>
</feature>
<feature type="coiled-coil region" evidence="8">
    <location>
        <begin position="89"/>
        <end position="221"/>
    </location>
</feature>
<dbReference type="Gene3D" id="1.20.5.990">
    <property type="entry name" value="Nemo cc2-lz domain - 1d5 darpin complex"/>
    <property type="match status" value="1"/>
</dbReference>
<accession>A0AA88N7T1</accession>
<keyword evidence="2" id="KW-0963">Cytoplasm</keyword>
<dbReference type="PANTHER" id="PTHR31553:SF3">
    <property type="entry name" value="NF-KAPPA-B ESSENTIAL MODULATOR"/>
    <property type="match status" value="1"/>
</dbReference>
<evidence type="ECO:0000256" key="4">
    <source>
        <dbReference type="ARBA" id="ARBA00022771"/>
    </source>
</evidence>
<dbReference type="GO" id="GO:0070530">
    <property type="term" value="F:K63-linked polyubiquitin modification-dependent protein binding"/>
    <property type="evidence" value="ECO:0007669"/>
    <property type="project" value="InterPro"/>
</dbReference>
<dbReference type="GO" id="GO:0008385">
    <property type="term" value="C:IkappaB kinase complex"/>
    <property type="evidence" value="ECO:0007669"/>
    <property type="project" value="TreeGrafter"/>
</dbReference>
<dbReference type="InterPro" id="IPR034735">
    <property type="entry name" value="NEMO_ZF"/>
</dbReference>
<evidence type="ECO:0000313" key="12">
    <source>
        <dbReference type="Proteomes" id="UP001187415"/>
    </source>
</evidence>
<dbReference type="GO" id="GO:0005634">
    <property type="term" value="C:nucleus"/>
    <property type="evidence" value="ECO:0007669"/>
    <property type="project" value="TreeGrafter"/>
</dbReference>
<name>A0AA88N7T1_CHASR</name>
<dbReference type="Pfam" id="PF18414">
    <property type="entry name" value="zf_C2H2_10"/>
    <property type="match status" value="1"/>
</dbReference>
<reference evidence="11" key="1">
    <citation type="submission" date="2023-07" db="EMBL/GenBank/DDBJ databases">
        <title>Chromosome-level Genome Assembly of Striped Snakehead (Channa striata).</title>
        <authorList>
            <person name="Liu H."/>
        </authorList>
    </citation>
    <scope>NUCLEOTIDE SEQUENCE</scope>
    <source>
        <strain evidence="11">Gz</strain>
        <tissue evidence="11">Muscle</tissue>
    </source>
</reference>
<dbReference type="PROSITE" id="PS51801">
    <property type="entry name" value="ZF_CCHC_NOA"/>
    <property type="match status" value="1"/>
</dbReference>
<evidence type="ECO:0000256" key="2">
    <source>
        <dbReference type="ARBA" id="ARBA00022490"/>
    </source>
</evidence>
<dbReference type="EMBL" id="JAUPFM010000005">
    <property type="protein sequence ID" value="KAK2850969.1"/>
    <property type="molecule type" value="Genomic_DNA"/>
</dbReference>
<keyword evidence="4 7" id="KW-0863">Zinc-finger</keyword>
<comment type="subcellular location">
    <subcellularLocation>
        <location evidence="1">Cytoplasm</location>
    </subcellularLocation>
</comment>
<evidence type="ECO:0000256" key="9">
    <source>
        <dbReference type="SAM" id="MobiDB-lite"/>
    </source>
</evidence>
<dbReference type="GO" id="GO:0008270">
    <property type="term" value="F:zinc ion binding"/>
    <property type="evidence" value="ECO:0007669"/>
    <property type="project" value="UniProtKB-KW"/>
</dbReference>
<comment type="caution">
    <text evidence="11">The sequence shown here is derived from an EMBL/GenBank/DDBJ whole genome shotgun (WGS) entry which is preliminary data.</text>
</comment>
<evidence type="ECO:0000256" key="8">
    <source>
        <dbReference type="SAM" id="Coils"/>
    </source>
</evidence>